<keyword evidence="2" id="KW-0560">Oxidoreductase</keyword>
<dbReference type="GO" id="GO:0016491">
    <property type="term" value="F:oxidoreductase activity"/>
    <property type="evidence" value="ECO:0007669"/>
    <property type="project" value="UniProtKB-KW"/>
</dbReference>
<evidence type="ECO:0000313" key="6">
    <source>
        <dbReference type="Proteomes" id="UP000297737"/>
    </source>
</evidence>
<evidence type="ECO:0000256" key="1">
    <source>
        <dbReference type="ARBA" id="ARBA00006484"/>
    </source>
</evidence>
<sequence>MDVAGKTVWITGASSGIGAALATACARAGAKLVLSGRRADALAEVAGRCQAQALVLPFETTDLDALPGIVAQAEGWSGGIDILVNNAGISQRSLARDTSFDVYRNIMEVDYFAPLRLTQLVLPGMRARGSGAFVAISSLAGKFGSPLRTGYCSAKFALIGYFDALRAETAHEGIEVFVVTPGFVKTSIAANALTADGSVRGRSDDNIEAGITADEAAQQILDGMAAGRREIPVGRGPEMAMLDLLRADPDKIFDMMAAQGKTIATAEKLP</sequence>
<evidence type="ECO:0000256" key="3">
    <source>
        <dbReference type="RuleBase" id="RU000363"/>
    </source>
</evidence>
<dbReference type="NCBIfam" id="NF004825">
    <property type="entry name" value="PRK06181.1"/>
    <property type="match status" value="1"/>
</dbReference>
<dbReference type="Gene3D" id="3.40.50.720">
    <property type="entry name" value="NAD(P)-binding Rossmann-like Domain"/>
    <property type="match status" value="1"/>
</dbReference>
<evidence type="ECO:0000256" key="2">
    <source>
        <dbReference type="ARBA" id="ARBA00023002"/>
    </source>
</evidence>
<name>A0A4Y9ER13_9SPHN</name>
<dbReference type="InterPro" id="IPR002347">
    <property type="entry name" value="SDR_fam"/>
</dbReference>
<dbReference type="Pfam" id="PF00106">
    <property type="entry name" value="adh_short"/>
    <property type="match status" value="1"/>
</dbReference>
<dbReference type="SMART" id="SM00822">
    <property type="entry name" value="PKS_KR"/>
    <property type="match status" value="1"/>
</dbReference>
<dbReference type="InterPro" id="IPR020904">
    <property type="entry name" value="Sc_DH/Rdtase_CS"/>
</dbReference>
<feature type="domain" description="Ketoreductase" evidence="4">
    <location>
        <begin position="6"/>
        <end position="187"/>
    </location>
</feature>
<evidence type="ECO:0000313" key="5">
    <source>
        <dbReference type="EMBL" id="TFU06034.1"/>
    </source>
</evidence>
<keyword evidence="6" id="KW-1185">Reference proteome</keyword>
<dbReference type="PROSITE" id="PS51257">
    <property type="entry name" value="PROKAR_LIPOPROTEIN"/>
    <property type="match status" value="1"/>
</dbReference>
<reference evidence="5 6" key="1">
    <citation type="submission" date="2019-02" db="EMBL/GenBank/DDBJ databases">
        <title>Polymorphobacter sp. isolated from the lake at the Tibet of China.</title>
        <authorList>
            <person name="Li A."/>
        </authorList>
    </citation>
    <scope>NUCLEOTIDE SEQUENCE [LARGE SCALE GENOMIC DNA]</scope>
    <source>
        <strain evidence="5 6">DJ1R-1</strain>
    </source>
</reference>
<proteinExistence type="inferred from homology"/>
<evidence type="ECO:0000259" key="4">
    <source>
        <dbReference type="SMART" id="SM00822"/>
    </source>
</evidence>
<dbReference type="InterPro" id="IPR036291">
    <property type="entry name" value="NAD(P)-bd_dom_sf"/>
</dbReference>
<dbReference type="PANTHER" id="PTHR44196:SF1">
    <property type="entry name" value="DEHYDROGENASE_REDUCTASE SDR FAMILY MEMBER 7B"/>
    <property type="match status" value="1"/>
</dbReference>
<dbReference type="PRINTS" id="PR00081">
    <property type="entry name" value="GDHRDH"/>
</dbReference>
<dbReference type="RefSeq" id="WP_135244758.1">
    <property type="nucleotide sequence ID" value="NZ_SIHO01000001.1"/>
</dbReference>
<dbReference type="PROSITE" id="PS00061">
    <property type="entry name" value="ADH_SHORT"/>
    <property type="match status" value="1"/>
</dbReference>
<dbReference type="GO" id="GO:0016020">
    <property type="term" value="C:membrane"/>
    <property type="evidence" value="ECO:0007669"/>
    <property type="project" value="TreeGrafter"/>
</dbReference>
<dbReference type="OrthoDB" id="9793825at2"/>
<dbReference type="EMBL" id="SIHO01000001">
    <property type="protein sequence ID" value="TFU06034.1"/>
    <property type="molecule type" value="Genomic_DNA"/>
</dbReference>
<dbReference type="PANTHER" id="PTHR44196">
    <property type="entry name" value="DEHYDROGENASE/REDUCTASE SDR FAMILY MEMBER 7B"/>
    <property type="match status" value="1"/>
</dbReference>
<dbReference type="Proteomes" id="UP000297737">
    <property type="component" value="Unassembled WGS sequence"/>
</dbReference>
<dbReference type="SUPFAM" id="SSF51735">
    <property type="entry name" value="NAD(P)-binding Rossmann-fold domains"/>
    <property type="match status" value="1"/>
</dbReference>
<dbReference type="InterPro" id="IPR057326">
    <property type="entry name" value="KR_dom"/>
</dbReference>
<accession>A0A4Y9ER13</accession>
<comment type="similarity">
    <text evidence="1 3">Belongs to the short-chain dehydrogenases/reductases (SDR) family.</text>
</comment>
<gene>
    <name evidence="5" type="ORF">EUV02_03175</name>
</gene>
<organism evidence="5 6">
    <name type="scientific">Glacieibacterium arshaanense</name>
    <dbReference type="NCBI Taxonomy" id="2511025"/>
    <lineage>
        <taxon>Bacteria</taxon>
        <taxon>Pseudomonadati</taxon>
        <taxon>Pseudomonadota</taxon>
        <taxon>Alphaproteobacteria</taxon>
        <taxon>Sphingomonadales</taxon>
        <taxon>Sphingosinicellaceae</taxon>
        <taxon>Glacieibacterium</taxon>
    </lineage>
</organism>
<dbReference type="AlphaFoldDB" id="A0A4Y9ER13"/>
<dbReference type="PRINTS" id="PR00080">
    <property type="entry name" value="SDRFAMILY"/>
</dbReference>
<protein>
    <submittedName>
        <fullName evidence="5">SDR family oxidoreductase</fullName>
    </submittedName>
</protein>
<comment type="caution">
    <text evidence="5">The sequence shown here is derived from an EMBL/GenBank/DDBJ whole genome shotgun (WGS) entry which is preliminary data.</text>
</comment>